<gene>
    <name evidence="2" type="ORF">RKE40_16440</name>
</gene>
<dbReference type="Pfam" id="PF05987">
    <property type="entry name" value="DUF898"/>
    <property type="match status" value="1"/>
</dbReference>
<feature type="transmembrane region" description="Helical" evidence="1">
    <location>
        <begin position="84"/>
        <end position="105"/>
    </location>
</feature>
<keyword evidence="3" id="KW-1185">Reference proteome</keyword>
<feature type="transmembrane region" description="Helical" evidence="1">
    <location>
        <begin position="303"/>
        <end position="321"/>
    </location>
</feature>
<keyword evidence="1" id="KW-0472">Membrane</keyword>
<feature type="transmembrane region" description="Helical" evidence="1">
    <location>
        <begin position="165"/>
        <end position="183"/>
    </location>
</feature>
<keyword evidence="1" id="KW-0812">Transmembrane</keyword>
<feature type="transmembrane region" description="Helical" evidence="1">
    <location>
        <begin position="214"/>
        <end position="234"/>
    </location>
</feature>
<evidence type="ECO:0000313" key="3">
    <source>
        <dbReference type="Proteomes" id="UP001254257"/>
    </source>
</evidence>
<feature type="transmembrane region" description="Helical" evidence="1">
    <location>
        <begin position="240"/>
        <end position="263"/>
    </location>
</feature>
<feature type="transmembrane region" description="Helical" evidence="1">
    <location>
        <begin position="111"/>
        <end position="131"/>
    </location>
</feature>
<sequence length="412" mass="45465">MILPPALSQAMHQTVANPAPPADRVSFSGERSTFRKLVTRGALLELVTFGFYRFWLATDIGRHLWSHTSVGDDSAEYTGRAKELLIGFLIAMAILVPVYLVYFLIGLEAEMMQAFASIPLVLFFYLFTEFARYRARRYRLSRTLWRGLRFSMGGSGWSYGWRSGLWGLLVVISLGFALPWRAAALERFKMRHTAYGSLQGRFDGTGGELFKRAWGLWLSGLLAIAIVFAIPVIASPTSLIDIFLLLIVIVFFLLVLPFVYAAFKAIEWRWWVSGLRLGEVCFESRLATGALNGCYWKAIGWSVLYMALLAGWLAGIFWIVGELFSIGGTVEQHMLFVSQHPAFLAGSAVGYLLMALAFGAVVRVYLNRDVWALVALSTVVHNLAAADDVSGQGEAVGAVGEGLADGLDVAGF</sequence>
<dbReference type="EMBL" id="JAWDID010000024">
    <property type="protein sequence ID" value="MDU0341488.1"/>
    <property type="molecule type" value="Genomic_DNA"/>
</dbReference>
<name>A0ABU3S9N1_9HYPH</name>
<organism evidence="2 3">
    <name type="scientific">Bosea rubneri</name>
    <dbReference type="NCBI Taxonomy" id="3075434"/>
    <lineage>
        <taxon>Bacteria</taxon>
        <taxon>Pseudomonadati</taxon>
        <taxon>Pseudomonadota</taxon>
        <taxon>Alphaproteobacteria</taxon>
        <taxon>Hyphomicrobiales</taxon>
        <taxon>Boseaceae</taxon>
        <taxon>Bosea</taxon>
    </lineage>
</organism>
<proteinExistence type="predicted"/>
<evidence type="ECO:0000256" key="1">
    <source>
        <dbReference type="SAM" id="Phobius"/>
    </source>
</evidence>
<dbReference type="RefSeq" id="WP_316019307.1">
    <property type="nucleotide sequence ID" value="NZ_JAWDID010000024.1"/>
</dbReference>
<feature type="transmembrane region" description="Helical" evidence="1">
    <location>
        <begin position="341"/>
        <end position="366"/>
    </location>
</feature>
<keyword evidence="1" id="KW-1133">Transmembrane helix</keyword>
<reference evidence="2 3" key="1">
    <citation type="submission" date="2023-09" db="EMBL/GenBank/DDBJ databases">
        <title>Whole genome shotgun sequencing (WGS) of Bosea sp. ZW T0_25, isolated from stored onions (Allium cepa).</title>
        <authorList>
            <person name="Stoll D.A."/>
            <person name="Huch M."/>
        </authorList>
    </citation>
    <scope>NUCLEOTIDE SEQUENCE [LARGE SCALE GENOMIC DNA]</scope>
    <source>
        <strain evidence="2 3">ZW T0_25</strain>
    </source>
</reference>
<evidence type="ECO:0000313" key="2">
    <source>
        <dbReference type="EMBL" id="MDU0341488.1"/>
    </source>
</evidence>
<comment type="caution">
    <text evidence="2">The sequence shown here is derived from an EMBL/GenBank/DDBJ whole genome shotgun (WGS) entry which is preliminary data.</text>
</comment>
<dbReference type="Proteomes" id="UP001254257">
    <property type="component" value="Unassembled WGS sequence"/>
</dbReference>
<dbReference type="InterPro" id="IPR010295">
    <property type="entry name" value="DUF898"/>
</dbReference>
<protein>
    <submittedName>
        <fullName evidence="2">DUF898 family protein</fullName>
    </submittedName>
</protein>
<accession>A0ABU3S9N1</accession>